<evidence type="ECO:0000259" key="2">
    <source>
        <dbReference type="Pfam" id="PF13521"/>
    </source>
</evidence>
<dbReference type="Pfam" id="PF13521">
    <property type="entry name" value="AAA_28"/>
    <property type="match status" value="1"/>
</dbReference>
<dbReference type="PANTHER" id="PTHR37512:SF1">
    <property type="entry name" value="NADR_TTD14 AAA DOMAIN-CONTAINING PROTEIN"/>
    <property type="match status" value="1"/>
</dbReference>
<dbReference type="GO" id="GO:0003824">
    <property type="term" value="F:catalytic activity"/>
    <property type="evidence" value="ECO:0007669"/>
    <property type="project" value="InterPro"/>
</dbReference>
<sequence>MYRHALVIGKFYPPHVGHHHLVRRAAEVAERVTVVVMSSAAETIPLGDRVSWMRESHAADAAVTVTGIPCDAPMDLESDTVWIAQVACMKAAARTVTDVPVDAVVSSEKYGDELARRFSATHVCVDPLRVAHPSSGTACRNDLAGHWDDLDAPARAGLATRIVVLGAESTGTTTVSRELVRRFRNRGGVWERTGWVPEYGRQVTCDKLGTGRVSDIVWTGDDFESIAVEQTRLEEDAARDGSPLLVCDTDAFATTVWERRYLGSSERAWRGVRDRRALYLLTDHEGVPFVQDGIRDGEHIRAQMTEWFVDALTATGRSWVLLTGSLDQRVNLAERVADQALRLSSQFGAPL</sequence>
<dbReference type="SUPFAM" id="SSF52540">
    <property type="entry name" value="P-loop containing nucleoside triphosphate hydrolases"/>
    <property type="match status" value="1"/>
</dbReference>
<evidence type="ECO:0000313" key="4">
    <source>
        <dbReference type="Proteomes" id="UP000053060"/>
    </source>
</evidence>
<dbReference type="InterPro" id="IPR052735">
    <property type="entry name" value="NAD_biosynth-regulator"/>
</dbReference>
<evidence type="ECO:0000313" key="3">
    <source>
        <dbReference type="EMBL" id="KSZ56484.1"/>
    </source>
</evidence>
<dbReference type="Gene3D" id="3.40.50.620">
    <property type="entry name" value="HUPs"/>
    <property type="match status" value="1"/>
</dbReference>
<organism evidence="3 4">
    <name type="scientific">Rhodococcus pyridinivorans KG-16</name>
    <dbReference type="NCBI Taxonomy" id="1441730"/>
    <lineage>
        <taxon>Bacteria</taxon>
        <taxon>Bacillati</taxon>
        <taxon>Actinomycetota</taxon>
        <taxon>Actinomycetes</taxon>
        <taxon>Mycobacteriales</taxon>
        <taxon>Nocardiaceae</taxon>
        <taxon>Rhodococcus</taxon>
    </lineage>
</organism>
<dbReference type="NCBIfam" id="TIGR00125">
    <property type="entry name" value="cyt_tran_rel"/>
    <property type="match status" value="1"/>
</dbReference>
<evidence type="ECO:0000259" key="1">
    <source>
        <dbReference type="Pfam" id="PF01467"/>
    </source>
</evidence>
<proteinExistence type="predicted"/>
<reference evidence="4" key="1">
    <citation type="submission" date="2015-01" db="EMBL/GenBank/DDBJ databases">
        <title>Draft genome sequence of Rhodococcus pyridinivorans strain KG-16, a hydrocarbon-degrading bacterium.</title>
        <authorList>
            <person name="Aggarwal R.K."/>
            <person name="Dawar C."/>
        </authorList>
    </citation>
    <scope>NUCLEOTIDE SEQUENCE [LARGE SCALE GENOMIC DNA]</scope>
    <source>
        <strain evidence="4">KG-16</strain>
    </source>
</reference>
<protein>
    <submittedName>
        <fullName evidence="3">Transcriptional regulator</fullName>
    </submittedName>
</protein>
<dbReference type="Proteomes" id="UP000053060">
    <property type="component" value="Unassembled WGS sequence"/>
</dbReference>
<dbReference type="InterPro" id="IPR014729">
    <property type="entry name" value="Rossmann-like_a/b/a_fold"/>
</dbReference>
<gene>
    <name evidence="3" type="ORF">Z045_23085</name>
</gene>
<dbReference type="InterPro" id="IPR038727">
    <property type="entry name" value="NadR/Ttd14_AAA_dom"/>
</dbReference>
<dbReference type="InterPro" id="IPR004821">
    <property type="entry name" value="Cyt_trans-like"/>
</dbReference>
<dbReference type="EMBL" id="AZXY01000015">
    <property type="protein sequence ID" value="KSZ56484.1"/>
    <property type="molecule type" value="Genomic_DNA"/>
</dbReference>
<feature type="domain" description="NadR/Ttd14 AAA" evidence="2">
    <location>
        <begin position="161"/>
        <end position="329"/>
    </location>
</feature>
<dbReference type="RefSeq" id="WP_060654395.1">
    <property type="nucleotide sequence ID" value="NZ_AZXY01000015.1"/>
</dbReference>
<reference evidence="3 4" key="2">
    <citation type="journal article" date="2016" name="Genome Announc.">
        <title>Draft Genome Sequence of a Versatile Hydrocarbon-Degrading Bacterium, Rhodococcus pyridinivorans Strain KG-16, Collected from Oil Fields in India.</title>
        <authorList>
            <person name="Aggarwal R.K."/>
            <person name="Dawar C."/>
            <person name="Phanindranath R."/>
            <person name="Mutnuri L."/>
            <person name="Dayal A.M."/>
        </authorList>
    </citation>
    <scope>NUCLEOTIDE SEQUENCE [LARGE SCALE GENOMIC DNA]</scope>
    <source>
        <strain evidence="3 4">KG-16</strain>
    </source>
</reference>
<dbReference type="Gene3D" id="3.40.50.300">
    <property type="entry name" value="P-loop containing nucleotide triphosphate hydrolases"/>
    <property type="match status" value="1"/>
</dbReference>
<feature type="domain" description="Cytidyltransferase-like" evidence="1">
    <location>
        <begin position="7"/>
        <end position="72"/>
    </location>
</feature>
<accession>A0A0V9UEJ8</accession>
<dbReference type="PANTHER" id="PTHR37512">
    <property type="entry name" value="TRIFUNCTIONAL NAD BIOSYNTHESIS/REGULATOR PROTEIN NADR"/>
    <property type="match status" value="1"/>
</dbReference>
<comment type="caution">
    <text evidence="3">The sequence shown here is derived from an EMBL/GenBank/DDBJ whole genome shotgun (WGS) entry which is preliminary data.</text>
</comment>
<dbReference type="InterPro" id="IPR027417">
    <property type="entry name" value="P-loop_NTPase"/>
</dbReference>
<name>A0A0V9UEJ8_9NOCA</name>
<dbReference type="PATRIC" id="fig|1441730.3.peg.4831"/>
<dbReference type="Pfam" id="PF01467">
    <property type="entry name" value="CTP_transf_like"/>
    <property type="match status" value="1"/>
</dbReference>
<dbReference type="AlphaFoldDB" id="A0A0V9UEJ8"/>
<dbReference type="SUPFAM" id="SSF52374">
    <property type="entry name" value="Nucleotidylyl transferase"/>
    <property type="match status" value="1"/>
</dbReference>